<keyword evidence="3" id="KW-1185">Reference proteome</keyword>
<organism evidence="2 3">
    <name type="scientific">Opitutus terrae (strain DSM 11246 / JCM 15787 / PB90-1)</name>
    <dbReference type="NCBI Taxonomy" id="452637"/>
    <lineage>
        <taxon>Bacteria</taxon>
        <taxon>Pseudomonadati</taxon>
        <taxon>Verrucomicrobiota</taxon>
        <taxon>Opitutia</taxon>
        <taxon>Opitutales</taxon>
        <taxon>Opitutaceae</taxon>
        <taxon>Opitutus</taxon>
    </lineage>
</organism>
<evidence type="ECO:0000313" key="2">
    <source>
        <dbReference type="EMBL" id="ACB77814.1"/>
    </source>
</evidence>
<evidence type="ECO:0000259" key="1">
    <source>
        <dbReference type="Pfam" id="PF10091"/>
    </source>
</evidence>
<dbReference type="KEGG" id="ote:Oter_4543"/>
<dbReference type="OrthoDB" id="5937621at2"/>
<feature type="domain" description="Glycoamylase-like" evidence="1">
    <location>
        <begin position="185"/>
        <end position="394"/>
    </location>
</feature>
<dbReference type="STRING" id="452637.Oter_4543"/>
<dbReference type="RefSeq" id="WP_012377328.1">
    <property type="nucleotide sequence ID" value="NC_010571.1"/>
</dbReference>
<dbReference type="HOGENOM" id="CLU_023287_0_1_0"/>
<dbReference type="PIRSF" id="PIRSF028431">
    <property type="entry name" value="UCP028431"/>
    <property type="match status" value="1"/>
</dbReference>
<dbReference type="InterPro" id="IPR019282">
    <property type="entry name" value="Glycoamylase-like_cons_dom"/>
</dbReference>
<sequence>MAASPNDFTKDRAPIDADTALLEDLERRAVQFFIEQSDPVTGLTFDRAPANGESMSEYPASIAATGFALSAWCIADARGWLPPGEAVTRARTTLKFVLENVEHERGWIYHFIHASSGGRMWHSEASTIDTALFLSGALTAREYFSDAAVQMLVDALYARIDWHWALNGGDTLSHGWKPESGFIPWRWDRYSELMGLYLLGIGAPVNALPASSWRAWKREPITTYAGRTFVDGGPLFTHQYAHAWFDFRDRHDGLLDYWQNSVEATLAQRDWFAQQAERFPAWSLGLWGLTASDSAAGYVAWGGPGSFAPEAVDGTVVPCAPAGSLPFAPRECLTALRRMREVGGEKVWRRYGFVDAFNPHTGWTSGDVIGIDVGITLLMAENLRSGLIWKIFMEADEVRRGLRLAGFKTAEPQWAADRVAQTE</sequence>
<dbReference type="EMBL" id="CP001032">
    <property type="protein sequence ID" value="ACB77814.1"/>
    <property type="molecule type" value="Genomic_DNA"/>
</dbReference>
<dbReference type="eggNOG" id="COG5368">
    <property type="taxonomic scope" value="Bacteria"/>
</dbReference>
<accession>B1ZQR3</accession>
<reference evidence="2 3" key="1">
    <citation type="journal article" date="2011" name="J. Bacteriol.">
        <title>Genome sequence of the verrucomicrobium Opitutus terrae PB90-1, an abundant inhabitant of rice paddy soil ecosystems.</title>
        <authorList>
            <person name="van Passel M.W."/>
            <person name="Kant R."/>
            <person name="Palva A."/>
            <person name="Copeland A."/>
            <person name="Lucas S."/>
            <person name="Lapidus A."/>
            <person name="Glavina del Rio T."/>
            <person name="Pitluck S."/>
            <person name="Goltsman E."/>
            <person name="Clum A."/>
            <person name="Sun H."/>
            <person name="Schmutz J."/>
            <person name="Larimer F.W."/>
            <person name="Land M.L."/>
            <person name="Hauser L."/>
            <person name="Kyrpides N."/>
            <person name="Mikhailova N."/>
            <person name="Richardson P.P."/>
            <person name="Janssen P.H."/>
            <person name="de Vos W.M."/>
            <person name="Smidt H."/>
        </authorList>
    </citation>
    <scope>NUCLEOTIDE SEQUENCE [LARGE SCALE GENOMIC DNA]</scope>
    <source>
        <strain evidence="3">DSM 11246 / JCM 15787 / PB90-1</strain>
    </source>
</reference>
<dbReference type="Pfam" id="PF10091">
    <property type="entry name" value="Glycoamylase"/>
    <property type="match status" value="1"/>
</dbReference>
<name>B1ZQR3_OPITP</name>
<dbReference type="InterPro" id="IPR016883">
    <property type="entry name" value="UCP028431"/>
</dbReference>
<dbReference type="Gene3D" id="1.50.10.140">
    <property type="match status" value="1"/>
</dbReference>
<gene>
    <name evidence="2" type="ordered locus">Oter_4543</name>
</gene>
<evidence type="ECO:0000313" key="3">
    <source>
        <dbReference type="Proteomes" id="UP000007013"/>
    </source>
</evidence>
<proteinExistence type="predicted"/>
<dbReference type="AlphaFoldDB" id="B1ZQR3"/>
<dbReference type="Proteomes" id="UP000007013">
    <property type="component" value="Chromosome"/>
</dbReference>
<protein>
    <recommendedName>
        <fullName evidence="1">Glycoamylase-like domain-containing protein</fullName>
    </recommendedName>
</protein>